<keyword evidence="4" id="KW-1185">Reference proteome</keyword>
<organism evidence="3 4">
    <name type="scientific">Athelia psychrophila</name>
    <dbReference type="NCBI Taxonomy" id="1759441"/>
    <lineage>
        <taxon>Eukaryota</taxon>
        <taxon>Fungi</taxon>
        <taxon>Dikarya</taxon>
        <taxon>Basidiomycota</taxon>
        <taxon>Agaricomycotina</taxon>
        <taxon>Agaricomycetes</taxon>
        <taxon>Agaricomycetidae</taxon>
        <taxon>Atheliales</taxon>
        <taxon>Atheliaceae</taxon>
        <taxon>Athelia</taxon>
    </lineage>
</organism>
<keyword evidence="2" id="KW-1133">Transmembrane helix</keyword>
<dbReference type="Proteomes" id="UP000076532">
    <property type="component" value="Unassembled WGS sequence"/>
</dbReference>
<dbReference type="OrthoDB" id="19261at2759"/>
<sequence length="212" mass="23127">MSKTATRRPAQHYAHAALGLLIISLAFWQVRRGTDTNTPSGRRAACRWVLWIVWVVFIPIAYFAGLALAPRLFNQGAASAGKQDIGDGGLDGGGAAWIVYPGPEMWGSGRAMGSAETIPLMGRLRQGDERPGKHTRTRGSENREMRDELPNTNAAMHNACSLCWSVIIWERDCSTATARSETTCAYSHLPIVNGFFLKALTLRLVELDGAVT</sequence>
<evidence type="ECO:0000313" key="3">
    <source>
        <dbReference type="EMBL" id="KZP30313.1"/>
    </source>
</evidence>
<proteinExistence type="predicted"/>
<evidence type="ECO:0000313" key="4">
    <source>
        <dbReference type="Proteomes" id="UP000076532"/>
    </source>
</evidence>
<feature type="transmembrane region" description="Helical" evidence="2">
    <location>
        <begin position="12"/>
        <end position="28"/>
    </location>
</feature>
<dbReference type="STRING" id="436010.A0A166T872"/>
<dbReference type="EMBL" id="KV417494">
    <property type="protein sequence ID" value="KZP30313.1"/>
    <property type="molecule type" value="Genomic_DNA"/>
</dbReference>
<protein>
    <submittedName>
        <fullName evidence="3">Uncharacterized protein</fullName>
    </submittedName>
</protein>
<accession>A0A166T872</accession>
<evidence type="ECO:0000256" key="1">
    <source>
        <dbReference type="SAM" id="MobiDB-lite"/>
    </source>
</evidence>
<keyword evidence="2" id="KW-0812">Transmembrane</keyword>
<feature type="region of interest" description="Disordered" evidence="1">
    <location>
        <begin position="125"/>
        <end position="144"/>
    </location>
</feature>
<name>A0A166T872_9AGAM</name>
<dbReference type="AlphaFoldDB" id="A0A166T872"/>
<evidence type="ECO:0000256" key="2">
    <source>
        <dbReference type="SAM" id="Phobius"/>
    </source>
</evidence>
<reference evidence="3 4" key="1">
    <citation type="journal article" date="2016" name="Mol. Biol. Evol.">
        <title>Comparative Genomics of Early-Diverging Mushroom-Forming Fungi Provides Insights into the Origins of Lignocellulose Decay Capabilities.</title>
        <authorList>
            <person name="Nagy L.G."/>
            <person name="Riley R."/>
            <person name="Tritt A."/>
            <person name="Adam C."/>
            <person name="Daum C."/>
            <person name="Floudas D."/>
            <person name="Sun H."/>
            <person name="Yadav J.S."/>
            <person name="Pangilinan J."/>
            <person name="Larsson K.H."/>
            <person name="Matsuura K."/>
            <person name="Barry K."/>
            <person name="Labutti K."/>
            <person name="Kuo R."/>
            <person name="Ohm R.A."/>
            <person name="Bhattacharya S.S."/>
            <person name="Shirouzu T."/>
            <person name="Yoshinaga Y."/>
            <person name="Martin F.M."/>
            <person name="Grigoriev I.V."/>
            <person name="Hibbett D.S."/>
        </authorList>
    </citation>
    <scope>NUCLEOTIDE SEQUENCE [LARGE SCALE GENOMIC DNA]</scope>
    <source>
        <strain evidence="3 4">CBS 109695</strain>
    </source>
</reference>
<feature type="transmembrane region" description="Helical" evidence="2">
    <location>
        <begin position="48"/>
        <end position="69"/>
    </location>
</feature>
<gene>
    <name evidence="3" type="ORF">FIBSPDRAFT_127053</name>
</gene>
<keyword evidence="2" id="KW-0472">Membrane</keyword>